<accession>A0A021VLA0</accession>
<gene>
    <name evidence="1" type="ORF">N866_13950</name>
</gene>
<evidence type="ECO:0000313" key="2">
    <source>
        <dbReference type="Proteomes" id="UP000019753"/>
    </source>
</evidence>
<sequence length="78" mass="8703">DGCFWHGCPEHATQPASNTAWWAAKLAANVQRDRETDAHLHAIGWAVLRFWEHADMEVAADLVAQSWAKAQGAPRPDR</sequence>
<dbReference type="Gene3D" id="3.40.960.10">
    <property type="entry name" value="VSR Endonuclease"/>
    <property type="match status" value="1"/>
</dbReference>
<dbReference type="SUPFAM" id="SSF52980">
    <property type="entry name" value="Restriction endonuclease-like"/>
    <property type="match status" value="1"/>
</dbReference>
<feature type="non-terminal residue" evidence="1">
    <location>
        <position position="1"/>
    </location>
</feature>
<proteinExistence type="predicted"/>
<reference evidence="1 2" key="1">
    <citation type="submission" date="2014-01" db="EMBL/GenBank/DDBJ databases">
        <title>Actinotalea ferrariae CF5-4.</title>
        <authorList>
            <person name="Chen F."/>
            <person name="Li Y."/>
            <person name="Wang G."/>
        </authorList>
    </citation>
    <scope>NUCLEOTIDE SEQUENCE [LARGE SCALE GENOMIC DNA]</scope>
    <source>
        <strain evidence="1 2">CF5-4</strain>
    </source>
</reference>
<keyword evidence="2" id="KW-1185">Reference proteome</keyword>
<protein>
    <submittedName>
        <fullName evidence="1">DNA mismatch repair protein</fullName>
    </submittedName>
</protein>
<dbReference type="AlphaFoldDB" id="A0A021VLA0"/>
<evidence type="ECO:0000313" key="1">
    <source>
        <dbReference type="EMBL" id="EYR61951.1"/>
    </source>
</evidence>
<name>A0A021VLA0_9CELL</name>
<dbReference type="InterPro" id="IPR011335">
    <property type="entry name" value="Restrct_endonuc-II-like"/>
</dbReference>
<organism evidence="1 2">
    <name type="scientific">Actinotalea ferrariae CF5-4</name>
    <dbReference type="NCBI Taxonomy" id="948458"/>
    <lineage>
        <taxon>Bacteria</taxon>
        <taxon>Bacillati</taxon>
        <taxon>Actinomycetota</taxon>
        <taxon>Actinomycetes</taxon>
        <taxon>Micrococcales</taxon>
        <taxon>Cellulomonadaceae</taxon>
        <taxon>Actinotalea</taxon>
    </lineage>
</organism>
<comment type="caution">
    <text evidence="1">The sequence shown here is derived from an EMBL/GenBank/DDBJ whole genome shotgun (WGS) entry which is preliminary data.</text>
</comment>
<dbReference type="Proteomes" id="UP000019753">
    <property type="component" value="Unassembled WGS sequence"/>
</dbReference>
<dbReference type="EMBL" id="AXCW01000393">
    <property type="protein sequence ID" value="EYR61951.1"/>
    <property type="molecule type" value="Genomic_DNA"/>
</dbReference>